<comment type="caution">
    <text evidence="1">The sequence shown here is derived from an EMBL/GenBank/DDBJ whole genome shotgun (WGS) entry which is preliminary data.</text>
</comment>
<dbReference type="Proteomes" id="UP000444721">
    <property type="component" value="Unassembled WGS sequence"/>
</dbReference>
<gene>
    <name evidence="1" type="ORF">FDP41_004216</name>
</gene>
<evidence type="ECO:0000313" key="1">
    <source>
        <dbReference type="EMBL" id="KAF0976921.1"/>
    </source>
</evidence>
<sequence length="443" mass="51116">MSVVPPSPSLSSILPSKTRKRFKLTPPEKGDKFIIDHGDHFSPKTRNSKRIQIIPHLHYHLHRHFTMITFMDEYNEITKSPTLVSFGGSNVTDHTIYYLDLEPKLTNDSSTQCYEWKELLTLTNNVNGEYFKNNKLDYSSASMVYSRKLQQLIIFEGWSHGIYCLCLKTKTWAKALELNFVGWPVYYRHFLKLCDEQTNNALLLSRLSTDYEINLSVGVIDLKELCDTIKNPNKSVTFGQPPKSCARKGVTPHSVVPLWHEKKLLIFDSFKEIVTTISLSSNCGDEKRHPCDIMERGCRRLVACALPKDGYSVTTNKEELHGSHALISFIDDDKKHSLFEYDSKSEVFTRLVHNSLPIQLEHHAFFQTVLFAYRNRRQERCAVLIPNLDVLFKIKLDYEKPECTLPYLRKQLLTLLEENSENGTNSCMGKDIVAVICHNHFIH</sequence>
<dbReference type="VEuPathDB" id="AmoebaDB:NfTy_068310"/>
<dbReference type="GeneID" id="68111434"/>
<name>A0A6A5BRK5_NAEFO</name>
<keyword evidence="2" id="KW-1185">Reference proteome</keyword>
<accession>A0A6A5BRK5</accession>
<dbReference type="OrthoDB" id="10349558at2759"/>
<protein>
    <submittedName>
        <fullName evidence="1">Uncharacterized protein</fullName>
    </submittedName>
</protein>
<dbReference type="AlphaFoldDB" id="A0A6A5BRK5"/>
<dbReference type="VEuPathDB" id="AmoebaDB:NF0041490"/>
<dbReference type="EMBL" id="VFQX01000036">
    <property type="protein sequence ID" value="KAF0976921.1"/>
    <property type="molecule type" value="Genomic_DNA"/>
</dbReference>
<dbReference type="RefSeq" id="XP_044561634.1">
    <property type="nucleotide sequence ID" value="XM_044707607.1"/>
</dbReference>
<proteinExistence type="predicted"/>
<dbReference type="OMA" id="VAVICHN"/>
<evidence type="ECO:0000313" key="2">
    <source>
        <dbReference type="Proteomes" id="UP000444721"/>
    </source>
</evidence>
<organism evidence="1 2">
    <name type="scientific">Naegleria fowleri</name>
    <name type="common">Brain eating amoeba</name>
    <dbReference type="NCBI Taxonomy" id="5763"/>
    <lineage>
        <taxon>Eukaryota</taxon>
        <taxon>Discoba</taxon>
        <taxon>Heterolobosea</taxon>
        <taxon>Tetramitia</taxon>
        <taxon>Eutetramitia</taxon>
        <taxon>Vahlkampfiidae</taxon>
        <taxon>Naegleria</taxon>
    </lineage>
</organism>
<dbReference type="VEuPathDB" id="AmoebaDB:FDP41_004216"/>
<reference evidence="1 2" key="1">
    <citation type="journal article" date="2019" name="Sci. Rep.">
        <title>Nanopore sequencing improves the draft genome of the human pathogenic amoeba Naegleria fowleri.</title>
        <authorList>
            <person name="Liechti N."/>
            <person name="Schurch N."/>
            <person name="Bruggmann R."/>
            <person name="Wittwer M."/>
        </authorList>
    </citation>
    <scope>NUCLEOTIDE SEQUENCE [LARGE SCALE GENOMIC DNA]</scope>
    <source>
        <strain evidence="1 2">ATCC 30894</strain>
    </source>
</reference>